<protein>
    <submittedName>
        <fullName evidence="2">DNA-binding protein</fullName>
    </submittedName>
</protein>
<dbReference type="EMBL" id="DPVV01000052">
    <property type="protein sequence ID" value="HCL01074.1"/>
    <property type="molecule type" value="Genomic_DNA"/>
</dbReference>
<comment type="caution">
    <text evidence="2">The sequence shown here is derived from an EMBL/GenBank/DDBJ whole genome shotgun (WGS) entry which is preliminary data.</text>
</comment>
<gene>
    <name evidence="2" type="ORF">DHW61_01390</name>
</gene>
<dbReference type="PANTHER" id="PTHR34988">
    <property type="entry name" value="PROTEIN, PUTATIVE-RELATED"/>
    <property type="match status" value="1"/>
</dbReference>
<dbReference type="PANTHER" id="PTHR34988:SF1">
    <property type="entry name" value="DNA-BINDING PROTEIN"/>
    <property type="match status" value="1"/>
</dbReference>
<dbReference type="PIRSF" id="PIRSF016702">
    <property type="entry name" value="DNA_bp_PD1"/>
    <property type="match status" value="1"/>
</dbReference>
<dbReference type="GO" id="GO:0003677">
    <property type="term" value="F:DNA binding"/>
    <property type="evidence" value="ECO:0007669"/>
    <property type="project" value="UniProtKB-KW"/>
</dbReference>
<dbReference type="AlphaFoldDB" id="A0A3D2X2G0"/>
<organism evidence="2 3">
    <name type="scientific">Lachnoclostridium phytofermentans</name>
    <dbReference type="NCBI Taxonomy" id="66219"/>
    <lineage>
        <taxon>Bacteria</taxon>
        <taxon>Bacillati</taxon>
        <taxon>Bacillota</taxon>
        <taxon>Clostridia</taxon>
        <taxon>Lachnospirales</taxon>
        <taxon>Lachnospiraceae</taxon>
    </lineage>
</organism>
<accession>A0A3D2X2G0</accession>
<reference evidence="2 3" key="1">
    <citation type="journal article" date="2018" name="Nat. Biotechnol.">
        <title>A standardized bacterial taxonomy based on genome phylogeny substantially revises the tree of life.</title>
        <authorList>
            <person name="Parks D.H."/>
            <person name="Chuvochina M."/>
            <person name="Waite D.W."/>
            <person name="Rinke C."/>
            <person name="Skarshewski A."/>
            <person name="Chaumeil P.A."/>
            <person name="Hugenholtz P."/>
        </authorList>
    </citation>
    <scope>NUCLEOTIDE SEQUENCE [LARGE SCALE GENOMIC DNA]</scope>
    <source>
        <strain evidence="2">UBA11728</strain>
    </source>
</reference>
<dbReference type="CDD" id="cd11378">
    <property type="entry name" value="DUF296"/>
    <property type="match status" value="1"/>
</dbReference>
<sequence length="140" mass="15528">MDYRRFQNHYVIRLDRGEDIVTKLKELAKTEQIKLATLSGLGACGKVTAGIFDTTNKAYKSYTFEGDFEIVSISGTITTMKGEIYTHFHISVSDENGNVYGGHLNEAIISGTGELVLTVIDGVVEREFSEEIGLNLLKFI</sequence>
<proteinExistence type="predicted"/>
<dbReference type="Gene3D" id="3.30.1330.80">
    <property type="entry name" value="Hypothetical protein, similar to alpha- acetolactate decarboxylase, domain 2"/>
    <property type="match status" value="1"/>
</dbReference>
<dbReference type="InterPro" id="IPR005175">
    <property type="entry name" value="PPC_dom"/>
</dbReference>
<dbReference type="InterPro" id="IPR025707">
    <property type="entry name" value="DNA_bp_PD1"/>
</dbReference>
<evidence type="ECO:0000313" key="3">
    <source>
        <dbReference type="Proteomes" id="UP000262969"/>
    </source>
</evidence>
<name>A0A3D2X2G0_9FIRM</name>
<dbReference type="Proteomes" id="UP000262969">
    <property type="component" value="Unassembled WGS sequence"/>
</dbReference>
<evidence type="ECO:0000259" key="1">
    <source>
        <dbReference type="PROSITE" id="PS51742"/>
    </source>
</evidence>
<feature type="domain" description="PPC" evidence="1">
    <location>
        <begin position="4"/>
        <end position="140"/>
    </location>
</feature>
<keyword evidence="2" id="KW-0238">DNA-binding</keyword>
<evidence type="ECO:0000313" key="2">
    <source>
        <dbReference type="EMBL" id="HCL01074.1"/>
    </source>
</evidence>
<dbReference type="Pfam" id="PF03479">
    <property type="entry name" value="PCC"/>
    <property type="match status" value="1"/>
</dbReference>
<dbReference type="SUPFAM" id="SSF117856">
    <property type="entry name" value="AF0104/ALDC/Ptd012-like"/>
    <property type="match status" value="1"/>
</dbReference>
<dbReference type="PROSITE" id="PS51742">
    <property type="entry name" value="PPC"/>
    <property type="match status" value="1"/>
</dbReference>